<accession>A0A919K9C2</accession>
<evidence type="ECO:0000256" key="1">
    <source>
        <dbReference type="SAM" id="MobiDB-lite"/>
    </source>
</evidence>
<evidence type="ECO:0000313" key="3">
    <source>
        <dbReference type="Proteomes" id="UP000636960"/>
    </source>
</evidence>
<dbReference type="SUPFAM" id="SSF52540">
    <property type="entry name" value="P-loop containing nucleoside triphosphate hydrolases"/>
    <property type="match status" value="1"/>
</dbReference>
<protein>
    <submittedName>
        <fullName evidence="2">Uncharacterized protein</fullName>
    </submittedName>
</protein>
<sequence>MTVELTKAQAPPGTLADLFTSTAALATDLGAAQVTETVGALRRHLNDATTRVAVLGGARTGRSTLCAQLTGVLPKGDYELLDTPPIDGPLDDLAAAVARVADCDIVVVTISAQAAMSRTETSFLRAEVLPGRLTQVLLILTFLDQVEDEADRVQRATRQQAERLDPRLTVLPGPGREPDEARLGAIGAAITGIGDDAVTKERQHQVAVRLAAELEVLGALADAAGAERSERAAALAAVGHQEKVWQGLQAALRRRQRRIRDRICGQIADEQDAIVGALSRDLADAPDPVTWWDAELPDRLGRLLLDVGGRLDATLARATGDGDEWLELELRTQLGIDNWTGDPQDKQLPAASVTAAPAPAEPADHRNKLVRHLLRALGPVLPKVLRAAKPFKGQAIVAVLAEPAIDFGVAHLDRRALEGHRAELIRRLSPLVCRHLDAYQAAVAGALAGLESAERDRLEDRWRDWRAVQVAAAGSAGPDITGTAERARDLGRQLRLLDPTIKGTDA</sequence>
<feature type="region of interest" description="Disordered" evidence="1">
    <location>
        <begin position="341"/>
        <end position="362"/>
    </location>
</feature>
<name>A0A919K9C2_9ACTN</name>
<dbReference type="AlphaFoldDB" id="A0A919K9C2"/>
<evidence type="ECO:0000313" key="2">
    <source>
        <dbReference type="EMBL" id="GIF02404.1"/>
    </source>
</evidence>
<keyword evidence="3" id="KW-1185">Reference proteome</keyword>
<reference evidence="2" key="1">
    <citation type="submission" date="2021-01" db="EMBL/GenBank/DDBJ databases">
        <title>Whole genome shotgun sequence of Actinoplanes rishiriensis NBRC 108556.</title>
        <authorList>
            <person name="Komaki H."/>
            <person name="Tamura T."/>
        </authorList>
    </citation>
    <scope>NUCLEOTIDE SEQUENCE</scope>
    <source>
        <strain evidence="2">NBRC 108556</strain>
    </source>
</reference>
<proteinExistence type="predicted"/>
<feature type="compositionally biased region" description="Low complexity" evidence="1">
    <location>
        <begin position="349"/>
        <end position="358"/>
    </location>
</feature>
<organism evidence="2 3">
    <name type="scientific">Paractinoplanes rishiriensis</name>
    <dbReference type="NCBI Taxonomy" id="1050105"/>
    <lineage>
        <taxon>Bacteria</taxon>
        <taxon>Bacillati</taxon>
        <taxon>Actinomycetota</taxon>
        <taxon>Actinomycetes</taxon>
        <taxon>Micromonosporales</taxon>
        <taxon>Micromonosporaceae</taxon>
        <taxon>Paractinoplanes</taxon>
    </lineage>
</organism>
<gene>
    <name evidence="2" type="ORF">Ari01nite_98680</name>
</gene>
<dbReference type="Proteomes" id="UP000636960">
    <property type="component" value="Unassembled WGS sequence"/>
</dbReference>
<dbReference type="InterPro" id="IPR027417">
    <property type="entry name" value="P-loop_NTPase"/>
</dbReference>
<dbReference type="EMBL" id="BOMV01000135">
    <property type="protein sequence ID" value="GIF02404.1"/>
    <property type="molecule type" value="Genomic_DNA"/>
</dbReference>
<comment type="caution">
    <text evidence="2">The sequence shown here is derived from an EMBL/GenBank/DDBJ whole genome shotgun (WGS) entry which is preliminary data.</text>
</comment>
<dbReference type="RefSeq" id="WP_203791596.1">
    <property type="nucleotide sequence ID" value="NZ_BOMV01000135.1"/>
</dbReference>